<dbReference type="EMBL" id="VIWT01000004">
    <property type="protein sequence ID" value="TWF83020.1"/>
    <property type="molecule type" value="Genomic_DNA"/>
</dbReference>
<dbReference type="SUPFAM" id="SSF52091">
    <property type="entry name" value="SpoIIaa-like"/>
    <property type="match status" value="1"/>
</dbReference>
<dbReference type="Gene3D" id="3.40.50.10600">
    <property type="entry name" value="SpoIIaa-like domains"/>
    <property type="match status" value="1"/>
</dbReference>
<comment type="caution">
    <text evidence="1">The sequence shown here is derived from an EMBL/GenBank/DDBJ whole genome shotgun (WGS) entry which is preliminary data.</text>
</comment>
<dbReference type="InterPro" id="IPR036513">
    <property type="entry name" value="STAS_dom_sf"/>
</dbReference>
<evidence type="ECO:0000313" key="1">
    <source>
        <dbReference type="EMBL" id="TWF83020.1"/>
    </source>
</evidence>
<gene>
    <name evidence="1" type="ORF">FHX73_14503</name>
</gene>
<proteinExistence type="predicted"/>
<dbReference type="InterPro" id="IPR038396">
    <property type="entry name" value="SpoIIAA-like_sf"/>
</dbReference>
<keyword evidence="2" id="KW-1185">Reference proteome</keyword>
<name>A0A561T7E0_9ACTN</name>
<evidence type="ECO:0000313" key="2">
    <source>
        <dbReference type="Proteomes" id="UP000317940"/>
    </source>
</evidence>
<reference evidence="1 2" key="1">
    <citation type="submission" date="2019-06" db="EMBL/GenBank/DDBJ databases">
        <title>Sequencing the genomes of 1000 actinobacteria strains.</title>
        <authorList>
            <person name="Klenk H.-P."/>
        </authorList>
    </citation>
    <scope>NUCLEOTIDE SEQUENCE [LARGE SCALE GENOMIC DNA]</scope>
    <source>
        <strain evidence="1 2">DSM 44826</strain>
    </source>
</reference>
<dbReference type="InterPro" id="IPR021866">
    <property type="entry name" value="SpoIIAA-like"/>
</dbReference>
<dbReference type="Pfam" id="PF11964">
    <property type="entry name" value="SpoIIAA-like"/>
    <property type="match status" value="1"/>
</dbReference>
<organism evidence="1 2">
    <name type="scientific">Kitasatospora viridis</name>
    <dbReference type="NCBI Taxonomy" id="281105"/>
    <lineage>
        <taxon>Bacteria</taxon>
        <taxon>Bacillati</taxon>
        <taxon>Actinomycetota</taxon>
        <taxon>Actinomycetes</taxon>
        <taxon>Kitasatosporales</taxon>
        <taxon>Streptomycetaceae</taxon>
        <taxon>Kitasatospora</taxon>
    </lineage>
</organism>
<dbReference type="RefSeq" id="WP_145910263.1">
    <property type="nucleotide sequence ID" value="NZ_BAAAMZ010000009.1"/>
</dbReference>
<accession>A0A561T7E0</accession>
<dbReference type="OrthoDB" id="4729899at2"/>
<sequence>MIKELDDLPDGVIGFETGGTMEAEDYRDVVIPAVEHAAEHGEVRFVIVIPEFAGMTGGAIWQDLKVGFENVHRWKRTAVVTDIPWITHLTTLFGWMSPGETRAFRLAERAAAVDWAAG</sequence>
<dbReference type="AlphaFoldDB" id="A0A561T7E0"/>
<protein>
    <submittedName>
        <fullName evidence="1">SpoIIAA-like protein</fullName>
    </submittedName>
</protein>
<dbReference type="Proteomes" id="UP000317940">
    <property type="component" value="Unassembled WGS sequence"/>
</dbReference>